<protein>
    <recommendedName>
        <fullName evidence="4">Probable transcriptional regulatory protein SAMN02745166_03123</fullName>
    </recommendedName>
</protein>
<keyword evidence="4 7" id="KW-0238">DNA-binding</keyword>
<name>A0A1T4YEZ8_9BACT</name>
<keyword evidence="8" id="KW-1185">Reference proteome</keyword>
<reference evidence="8" key="1">
    <citation type="submission" date="2017-02" db="EMBL/GenBank/DDBJ databases">
        <authorList>
            <person name="Varghese N."/>
            <person name="Submissions S."/>
        </authorList>
    </citation>
    <scope>NUCLEOTIDE SEQUENCE [LARGE SCALE GENOMIC DNA]</scope>
    <source>
        <strain evidence="8">ATCC 700200</strain>
    </source>
</reference>
<evidence type="ECO:0000259" key="6">
    <source>
        <dbReference type="Pfam" id="PF20772"/>
    </source>
</evidence>
<evidence type="ECO:0000313" key="8">
    <source>
        <dbReference type="Proteomes" id="UP000190774"/>
    </source>
</evidence>
<dbReference type="PANTHER" id="PTHR12532">
    <property type="entry name" value="TRANSLATIONAL ACTIVATOR OF CYTOCHROME C OXIDASE 1"/>
    <property type="match status" value="1"/>
</dbReference>
<evidence type="ECO:0000259" key="5">
    <source>
        <dbReference type="Pfam" id="PF01709"/>
    </source>
</evidence>
<gene>
    <name evidence="7" type="ORF">SAMN02745166_03123</name>
</gene>
<dbReference type="GO" id="GO:0006355">
    <property type="term" value="P:regulation of DNA-templated transcription"/>
    <property type="evidence" value="ECO:0007669"/>
    <property type="project" value="UniProtKB-UniRule"/>
</dbReference>
<dbReference type="InterPro" id="IPR048300">
    <property type="entry name" value="TACO1_YebC-like_2nd/3rd_dom"/>
</dbReference>
<dbReference type="SUPFAM" id="SSF75625">
    <property type="entry name" value="YebC-like"/>
    <property type="match status" value="1"/>
</dbReference>
<dbReference type="Pfam" id="PF20772">
    <property type="entry name" value="TACO1_YebC_N"/>
    <property type="match status" value="1"/>
</dbReference>
<proteinExistence type="inferred from homology"/>
<dbReference type="OrthoDB" id="9781053at2"/>
<evidence type="ECO:0000256" key="2">
    <source>
        <dbReference type="ARBA" id="ARBA00023015"/>
    </source>
</evidence>
<dbReference type="RefSeq" id="WP_078814317.1">
    <property type="nucleotide sequence ID" value="NZ_FUYE01000010.1"/>
</dbReference>
<evidence type="ECO:0000256" key="1">
    <source>
        <dbReference type="ARBA" id="ARBA00008724"/>
    </source>
</evidence>
<dbReference type="InterPro" id="IPR002876">
    <property type="entry name" value="Transcrip_reg_TACO1-like"/>
</dbReference>
<evidence type="ECO:0000313" key="7">
    <source>
        <dbReference type="EMBL" id="SKB00334.1"/>
    </source>
</evidence>
<comment type="similarity">
    <text evidence="1 4">Belongs to the TACO1 family.</text>
</comment>
<feature type="domain" description="TACO1/YebC-like second and third" evidence="5">
    <location>
        <begin position="79"/>
        <end position="238"/>
    </location>
</feature>
<organism evidence="7 8">
    <name type="scientific">Prosthecobacter debontii</name>
    <dbReference type="NCBI Taxonomy" id="48467"/>
    <lineage>
        <taxon>Bacteria</taxon>
        <taxon>Pseudomonadati</taxon>
        <taxon>Verrucomicrobiota</taxon>
        <taxon>Verrucomicrobiia</taxon>
        <taxon>Verrucomicrobiales</taxon>
        <taxon>Verrucomicrobiaceae</taxon>
        <taxon>Prosthecobacter</taxon>
    </lineage>
</organism>
<dbReference type="GO" id="GO:0005737">
    <property type="term" value="C:cytoplasm"/>
    <property type="evidence" value="ECO:0007669"/>
    <property type="project" value="UniProtKB-SubCell"/>
</dbReference>
<evidence type="ECO:0000256" key="3">
    <source>
        <dbReference type="ARBA" id="ARBA00023163"/>
    </source>
</evidence>
<dbReference type="Gene3D" id="3.30.70.980">
    <property type="match status" value="2"/>
</dbReference>
<keyword evidence="4" id="KW-0963">Cytoplasm</keyword>
<dbReference type="PANTHER" id="PTHR12532:SF0">
    <property type="entry name" value="TRANSLATIONAL ACTIVATOR OF CYTOCHROME C OXIDASE 1"/>
    <property type="match status" value="1"/>
</dbReference>
<feature type="domain" description="TACO1/YebC-like N-terminal" evidence="6">
    <location>
        <begin position="13"/>
        <end position="71"/>
    </location>
</feature>
<dbReference type="InterPro" id="IPR026564">
    <property type="entry name" value="Transcrip_reg_TACO1-like_dom3"/>
</dbReference>
<dbReference type="InterPro" id="IPR029072">
    <property type="entry name" value="YebC-like"/>
</dbReference>
<evidence type="ECO:0000256" key="4">
    <source>
        <dbReference type="HAMAP-Rule" id="MF_00693"/>
    </source>
</evidence>
<dbReference type="NCBIfam" id="NF009044">
    <property type="entry name" value="PRK12378.1"/>
    <property type="match status" value="1"/>
</dbReference>
<dbReference type="GO" id="GO:0003677">
    <property type="term" value="F:DNA binding"/>
    <property type="evidence" value="ECO:0007669"/>
    <property type="project" value="UniProtKB-UniRule"/>
</dbReference>
<dbReference type="Proteomes" id="UP000190774">
    <property type="component" value="Unassembled WGS sequence"/>
</dbReference>
<comment type="subcellular location">
    <subcellularLocation>
        <location evidence="4">Cytoplasm</location>
    </subcellularLocation>
</comment>
<dbReference type="AlphaFoldDB" id="A0A1T4YEZ8"/>
<keyword evidence="2 4" id="KW-0805">Transcription regulation</keyword>
<dbReference type="InterPro" id="IPR049083">
    <property type="entry name" value="TACO1_YebC_N"/>
</dbReference>
<dbReference type="Gene3D" id="1.10.10.200">
    <property type="match status" value="1"/>
</dbReference>
<dbReference type="Pfam" id="PF01709">
    <property type="entry name" value="Transcrip_reg"/>
    <property type="match status" value="1"/>
</dbReference>
<dbReference type="InterPro" id="IPR017856">
    <property type="entry name" value="Integrase-like_N"/>
</dbReference>
<dbReference type="STRING" id="48467.SAMN02745166_03123"/>
<keyword evidence="3 4" id="KW-0804">Transcription</keyword>
<dbReference type="HAMAP" id="MF_00693">
    <property type="entry name" value="Transcrip_reg_TACO1"/>
    <property type="match status" value="1"/>
</dbReference>
<accession>A0A1T4YEZ8</accession>
<sequence length="241" mass="26375">MGAQWKQKWRELAADQKGKIVGKLTREIQVAARLGGADPDLNARLYAAITAARKQSVTRDSIERAIAKGAGIGGDPVTYQTVIFEGFAPHRVPVMVECLTDNNNRTSSEVRVLFKVGSMGTPGSVAWMFEHCGLIEGQHTDKDMDIEVAALEAEADNVEPLDLDEDESAGHVGARFFCPTTSLDTVTKALKAAGWQITTSELHYHPKDYPELTEAQREEVTNFLQGLDGHADVHRVYAALK</sequence>
<dbReference type="EMBL" id="FUYE01000010">
    <property type="protein sequence ID" value="SKB00334.1"/>
    <property type="molecule type" value="Genomic_DNA"/>
</dbReference>